<comment type="caution">
    <text evidence="1">The sequence shown here is derived from an EMBL/GenBank/DDBJ whole genome shotgun (WGS) entry which is preliminary data.</text>
</comment>
<dbReference type="EMBL" id="JBELQE010000017">
    <property type="protein sequence ID" value="MER2248738.1"/>
    <property type="molecule type" value="Genomic_DNA"/>
</dbReference>
<evidence type="ECO:0000313" key="1">
    <source>
        <dbReference type="EMBL" id="MER2248738.1"/>
    </source>
</evidence>
<reference evidence="1 2" key="1">
    <citation type="submission" date="2024-06" db="EMBL/GenBank/DDBJ databases">
        <authorList>
            <person name="Campbell A.G."/>
        </authorList>
    </citation>
    <scope>NUCLEOTIDE SEQUENCE [LARGE SCALE GENOMIC DNA]</scope>
    <source>
        <strain evidence="1 2">EM12</strain>
    </source>
</reference>
<organism evidence="1 2">
    <name type="scientific">Methylorubrum podarium</name>
    <dbReference type="NCBI Taxonomy" id="200476"/>
    <lineage>
        <taxon>Bacteria</taxon>
        <taxon>Pseudomonadati</taxon>
        <taxon>Pseudomonadota</taxon>
        <taxon>Alphaproteobacteria</taxon>
        <taxon>Hyphomicrobiales</taxon>
        <taxon>Methylobacteriaceae</taxon>
        <taxon>Methylorubrum</taxon>
    </lineage>
</organism>
<gene>
    <name evidence="1" type="ORF">ABS772_02310</name>
</gene>
<accession>A0ABV1QH78</accession>
<proteinExistence type="predicted"/>
<dbReference type="Proteomes" id="UP001480955">
    <property type="component" value="Unassembled WGS sequence"/>
</dbReference>
<protein>
    <submittedName>
        <fullName evidence="1">Uncharacterized protein</fullName>
    </submittedName>
</protein>
<evidence type="ECO:0000313" key="2">
    <source>
        <dbReference type="Proteomes" id="UP001480955"/>
    </source>
</evidence>
<name>A0ABV1QH78_9HYPH</name>
<dbReference type="RefSeq" id="WP_350391926.1">
    <property type="nucleotide sequence ID" value="NZ_JBELQE010000017.1"/>
</dbReference>
<sequence>MAAIYIVGEYMNDASGPPEISEPVSHAGPFGGSTQAVIRFPVSAQVASKTNIIALAGGNGPYYRCASISAYSGIASLSKTELSVRWAKVDTPECSPTLKYSRYSELENLAAQCRTPGALCQGETTVTYTIKEKKL</sequence>
<keyword evidence="2" id="KW-1185">Reference proteome</keyword>